<evidence type="ECO:0000256" key="9">
    <source>
        <dbReference type="SAM" id="Phobius"/>
    </source>
</evidence>
<dbReference type="AlphaFoldDB" id="A0A1M6DN02"/>
<gene>
    <name evidence="10" type="ORF">SAMN04487911_10575</name>
</gene>
<dbReference type="EMBL" id="FQYX01000005">
    <property type="protein sequence ID" value="SHI74664.1"/>
    <property type="molecule type" value="Genomic_DNA"/>
</dbReference>
<evidence type="ECO:0000256" key="4">
    <source>
        <dbReference type="ARBA" id="ARBA00022692"/>
    </source>
</evidence>
<feature type="transmembrane region" description="Helical" evidence="9">
    <location>
        <begin position="201"/>
        <end position="222"/>
    </location>
</feature>
<feature type="transmembrane region" description="Helical" evidence="9">
    <location>
        <begin position="82"/>
        <end position="103"/>
    </location>
</feature>
<dbReference type="RefSeq" id="WP_072763506.1">
    <property type="nucleotide sequence ID" value="NZ_FQYX01000005.1"/>
</dbReference>
<evidence type="ECO:0000256" key="3">
    <source>
        <dbReference type="ARBA" id="ARBA00022475"/>
    </source>
</evidence>
<keyword evidence="11" id="KW-1185">Reference proteome</keyword>
<feature type="transmembrane region" description="Helical" evidence="9">
    <location>
        <begin position="41"/>
        <end position="62"/>
    </location>
</feature>
<dbReference type="InterPro" id="IPR018107">
    <property type="entry name" value="Na-dicarboxylate_symporter_CS"/>
</dbReference>
<keyword evidence="4 9" id="KW-0812">Transmembrane</keyword>
<keyword evidence="6 9" id="KW-1133">Transmembrane helix</keyword>
<evidence type="ECO:0000256" key="2">
    <source>
        <dbReference type="ARBA" id="ARBA00022448"/>
    </source>
</evidence>
<sequence>MKKLELHWRILLGMVGGVLFALLMIQFEWGPKVVSDWVKPFGNIFINSLKLIAVPLILGSLIKGVSDLKDISKLSKMGGRTIGIYILTTVIAVSIGLTLVNLIKPGNSISEETRTELVENYKGDADSKIAQANKQKESGPLQALEDLVPSNIFSAASDNGNMLQVIFFAIFFGVGLILIPEEQASPVKKFFDGFNEVILKLIDLIMLAAPYGVFALLAALIVESPSIDLFKALAWYALCVVLGLTLMIMVYVLFVWVFTKRSPSFFLKGISPAQLLAFSTSSSAATLPVTMERVEEHLGVEEEVASFVLPIGATINMDGTSLYQAVAAVFIAQAFGMDLSFATQLGIIVTATLASIGSAAVPGAGMVMLVIVLAQAGIPEAGLALIFAVDRPLDMCRTVVNVTGDAAVSMIVGKSVGKLGEPKVKNWDDTYKKAV</sequence>
<dbReference type="GO" id="GO:1902475">
    <property type="term" value="P:L-alpha-amino acid transmembrane transport"/>
    <property type="evidence" value="ECO:0007669"/>
    <property type="project" value="UniProtKB-ARBA"/>
</dbReference>
<dbReference type="Proteomes" id="UP000184231">
    <property type="component" value="Unassembled WGS sequence"/>
</dbReference>
<dbReference type="PRINTS" id="PR00173">
    <property type="entry name" value="EDTRNSPORT"/>
</dbReference>
<dbReference type="GO" id="GO:0005886">
    <property type="term" value="C:plasma membrane"/>
    <property type="evidence" value="ECO:0007669"/>
    <property type="project" value="UniProtKB-SubCell"/>
</dbReference>
<dbReference type="PANTHER" id="PTHR11958:SF63">
    <property type="entry name" value="AMINO ACID TRANSPORTER"/>
    <property type="match status" value="1"/>
</dbReference>
<keyword evidence="7 9" id="KW-0472">Membrane</keyword>
<feature type="transmembrane region" description="Helical" evidence="9">
    <location>
        <begin position="341"/>
        <end position="361"/>
    </location>
</feature>
<evidence type="ECO:0000313" key="11">
    <source>
        <dbReference type="Proteomes" id="UP000184231"/>
    </source>
</evidence>
<dbReference type="InterPro" id="IPR036458">
    <property type="entry name" value="Na:dicarbo_symporter_sf"/>
</dbReference>
<dbReference type="PANTHER" id="PTHR11958">
    <property type="entry name" value="SODIUM/DICARBOXYLATE SYMPORTER-RELATED"/>
    <property type="match status" value="1"/>
</dbReference>
<dbReference type="OrthoDB" id="9768885at2"/>
<dbReference type="STRING" id="558155.SAMN04487911_10575"/>
<proteinExistence type="predicted"/>
<feature type="transmembrane region" description="Helical" evidence="9">
    <location>
        <begin position="7"/>
        <end position="29"/>
    </location>
</feature>
<name>A0A1M6DN02_9FLAO</name>
<keyword evidence="8" id="KW-0325">Glycoprotein</keyword>
<comment type="subcellular location">
    <subcellularLocation>
        <location evidence="1">Cell membrane</location>
        <topology evidence="1">Multi-pass membrane protein</topology>
    </subcellularLocation>
</comment>
<dbReference type="SUPFAM" id="SSF118215">
    <property type="entry name" value="Proton glutamate symport protein"/>
    <property type="match status" value="1"/>
</dbReference>
<dbReference type="Gene3D" id="1.10.3860.10">
    <property type="entry name" value="Sodium:dicarboxylate symporter"/>
    <property type="match status" value="1"/>
</dbReference>
<evidence type="ECO:0000256" key="8">
    <source>
        <dbReference type="ARBA" id="ARBA00023180"/>
    </source>
</evidence>
<feature type="transmembrane region" description="Helical" evidence="9">
    <location>
        <begin position="234"/>
        <end position="258"/>
    </location>
</feature>
<dbReference type="GO" id="GO:0006835">
    <property type="term" value="P:dicarboxylic acid transport"/>
    <property type="evidence" value="ECO:0007669"/>
    <property type="project" value="UniProtKB-ARBA"/>
</dbReference>
<accession>A0A1M6DN02</accession>
<dbReference type="InterPro" id="IPR001991">
    <property type="entry name" value="Na-dicarboxylate_symporter"/>
</dbReference>
<dbReference type="FunFam" id="1.10.3860.10:FF:000001">
    <property type="entry name" value="C4-dicarboxylate transport protein"/>
    <property type="match status" value="1"/>
</dbReference>
<evidence type="ECO:0000256" key="1">
    <source>
        <dbReference type="ARBA" id="ARBA00004651"/>
    </source>
</evidence>
<evidence type="ECO:0000256" key="7">
    <source>
        <dbReference type="ARBA" id="ARBA00023136"/>
    </source>
</evidence>
<evidence type="ECO:0000256" key="6">
    <source>
        <dbReference type="ARBA" id="ARBA00022989"/>
    </source>
</evidence>
<evidence type="ECO:0000256" key="5">
    <source>
        <dbReference type="ARBA" id="ARBA00022847"/>
    </source>
</evidence>
<keyword evidence="5" id="KW-0769">Symport</keyword>
<dbReference type="PROSITE" id="PS00714">
    <property type="entry name" value="NA_DICARBOXYL_SYMP_2"/>
    <property type="match status" value="1"/>
</dbReference>
<protein>
    <submittedName>
        <fullName evidence="10">Na+/H+-dicarboxylate symporter</fullName>
    </submittedName>
</protein>
<keyword evidence="3" id="KW-1003">Cell membrane</keyword>
<reference evidence="10 11" key="1">
    <citation type="submission" date="2016-11" db="EMBL/GenBank/DDBJ databases">
        <authorList>
            <person name="Jaros S."/>
            <person name="Januszkiewicz K."/>
            <person name="Wedrychowicz H."/>
        </authorList>
    </citation>
    <scope>NUCLEOTIDE SEQUENCE [LARGE SCALE GENOMIC DNA]</scope>
    <source>
        <strain evidence="10 11">CGMCC 1.8863</strain>
    </source>
</reference>
<feature type="transmembrane region" description="Helical" evidence="9">
    <location>
        <begin position="367"/>
        <end position="389"/>
    </location>
</feature>
<dbReference type="InterPro" id="IPR050746">
    <property type="entry name" value="DAACS"/>
</dbReference>
<feature type="transmembrane region" description="Helical" evidence="9">
    <location>
        <begin position="162"/>
        <end position="180"/>
    </location>
</feature>
<keyword evidence="2" id="KW-0813">Transport</keyword>
<dbReference type="GO" id="GO:0015293">
    <property type="term" value="F:symporter activity"/>
    <property type="evidence" value="ECO:0007669"/>
    <property type="project" value="UniProtKB-KW"/>
</dbReference>
<dbReference type="Pfam" id="PF00375">
    <property type="entry name" value="SDF"/>
    <property type="match status" value="1"/>
</dbReference>
<evidence type="ECO:0000313" key="10">
    <source>
        <dbReference type="EMBL" id="SHI74664.1"/>
    </source>
</evidence>
<organism evidence="10 11">
    <name type="scientific">Arenibacter nanhaiticus</name>
    <dbReference type="NCBI Taxonomy" id="558155"/>
    <lineage>
        <taxon>Bacteria</taxon>
        <taxon>Pseudomonadati</taxon>
        <taxon>Bacteroidota</taxon>
        <taxon>Flavobacteriia</taxon>
        <taxon>Flavobacteriales</taxon>
        <taxon>Flavobacteriaceae</taxon>
        <taxon>Arenibacter</taxon>
    </lineage>
</organism>